<dbReference type="RefSeq" id="WP_093205565.1">
    <property type="nucleotide sequence ID" value="NZ_FNGS01000007.1"/>
</dbReference>
<dbReference type="Pfam" id="PF06439">
    <property type="entry name" value="3keto-disac_hyd"/>
    <property type="match status" value="1"/>
</dbReference>
<dbReference type="EMBL" id="FNGS01000007">
    <property type="protein sequence ID" value="SDM54407.1"/>
    <property type="molecule type" value="Genomic_DNA"/>
</dbReference>
<dbReference type="Gene3D" id="2.60.120.560">
    <property type="entry name" value="Exo-inulinase, domain 1"/>
    <property type="match status" value="1"/>
</dbReference>
<dbReference type="Proteomes" id="UP000198901">
    <property type="component" value="Unassembled WGS sequence"/>
</dbReference>
<dbReference type="SUPFAM" id="SSF56988">
    <property type="entry name" value="Anthrax protective antigen"/>
    <property type="match status" value="1"/>
</dbReference>
<evidence type="ECO:0000313" key="3">
    <source>
        <dbReference type="EMBL" id="SDM54407.1"/>
    </source>
</evidence>
<evidence type="ECO:0000256" key="1">
    <source>
        <dbReference type="SAM" id="SignalP"/>
    </source>
</evidence>
<name>A0A1G9U364_9BACT</name>
<dbReference type="GO" id="GO:0016787">
    <property type="term" value="F:hydrolase activity"/>
    <property type="evidence" value="ECO:0007669"/>
    <property type="project" value="InterPro"/>
</dbReference>
<gene>
    <name evidence="3" type="ORF">SAMN04488090_3652</name>
</gene>
<feature type="signal peptide" evidence="1">
    <location>
        <begin position="1"/>
        <end position="27"/>
    </location>
</feature>
<keyword evidence="4" id="KW-1185">Reference proteome</keyword>
<dbReference type="Gene3D" id="2.60.120.380">
    <property type="match status" value="1"/>
</dbReference>
<accession>A0A1G9U364</accession>
<dbReference type="STRING" id="563176.SAMN04488090_3652"/>
<proteinExistence type="predicted"/>
<protein>
    <recommendedName>
        <fullName evidence="2">3-keto-alpha-glucoside-1,2-lyase/3-keto-2-hydroxy-glucal hydratase domain-containing protein</fullName>
    </recommendedName>
</protein>
<keyword evidence="1" id="KW-0732">Signal</keyword>
<sequence>MKFPLSRGWNARWCRVLGLSLGWTAVAAQTPLPLTDLSSFRNPSKSWSIVGAASGTPQDAALKGASGTGVLLATPGKLYNQADYLVTKFEHGDMNISLDFMLPKGSNSGVYLMGRYEVQLYDSWGVQNPKSIDCGALYERWDDKRTPSGYEGHAPRLNASRAPGLWQHLEIAFKAPKFDASGKKISNARFVKVVLNGTIIHENIDVFGPTRASLYNDEKARGPLVLQGDHGPVAFRSVSYELLDKAPLVAGPVEYAFYSGKYSVIPNLDTLKAKPVRTGTVEKVNSTLADGKSDYLLVFNGKLTAPDADQYQLIVQWTGKGRLVVDGKNVFEGDLWYDKPKTVDVTLSKGEHTYSLLQAKDFSWAPKVIGFYAERKGGNLQELHGFGSVPDVDPVPVIAVEPKNEAEQVRSFVWKPGFTAGDANKKLRVLHVGDPTGVHYSYDLDQASLLVSWRGGFINMADAWHERGEAQTSEPLGAVLPLWATAPVGAEGSATPDSTAGLIYKGYRLDGQGHPTFTYQLAGAEFTDFIQPYESGKGLSRTVSLKGGSGLEYRLAKGRTIASVGKGLYLVDGIFYVQTTARVRIVPNNGQQELRAAGGAPVQYELIW</sequence>
<dbReference type="AlphaFoldDB" id="A0A1G9U364"/>
<dbReference type="InterPro" id="IPR010496">
    <property type="entry name" value="AL/BT2_dom"/>
</dbReference>
<feature type="chain" id="PRO_5011621197" description="3-keto-alpha-glucoside-1,2-lyase/3-keto-2-hydroxy-glucal hydratase domain-containing protein" evidence="1">
    <location>
        <begin position="28"/>
        <end position="608"/>
    </location>
</feature>
<reference evidence="3 4" key="1">
    <citation type="submission" date="2016-10" db="EMBL/GenBank/DDBJ databases">
        <authorList>
            <person name="de Groot N.N."/>
        </authorList>
    </citation>
    <scope>NUCLEOTIDE SEQUENCE [LARGE SCALE GENOMIC DNA]</scope>
    <source>
        <strain evidence="3 4">DSM 21668</strain>
    </source>
</reference>
<evidence type="ECO:0000259" key="2">
    <source>
        <dbReference type="Pfam" id="PF06439"/>
    </source>
</evidence>
<feature type="domain" description="3-keto-alpha-glucoside-1,2-lyase/3-keto-2-hydroxy-glucal hydratase" evidence="2">
    <location>
        <begin position="72"/>
        <end position="238"/>
    </location>
</feature>
<evidence type="ECO:0000313" key="4">
    <source>
        <dbReference type="Proteomes" id="UP000198901"/>
    </source>
</evidence>
<organism evidence="3 4">
    <name type="scientific">Siphonobacter aquaeclarae</name>
    <dbReference type="NCBI Taxonomy" id="563176"/>
    <lineage>
        <taxon>Bacteria</taxon>
        <taxon>Pseudomonadati</taxon>
        <taxon>Bacteroidota</taxon>
        <taxon>Cytophagia</taxon>
        <taxon>Cytophagales</taxon>
        <taxon>Cytophagaceae</taxon>
        <taxon>Siphonobacter</taxon>
    </lineage>
</organism>
<dbReference type="OrthoDB" id="938897at2"/>